<dbReference type="Proteomes" id="UP000598820">
    <property type="component" value="Unassembled WGS sequence"/>
</dbReference>
<evidence type="ECO:0000256" key="2">
    <source>
        <dbReference type="ARBA" id="ARBA00023125"/>
    </source>
</evidence>
<reference evidence="5" key="1">
    <citation type="submission" date="2020-09" db="EMBL/GenBank/DDBJ databases">
        <authorList>
            <person name="Kim M.K."/>
        </authorList>
    </citation>
    <scope>NUCLEOTIDE SEQUENCE</scope>
    <source>
        <strain evidence="5">BT702</strain>
    </source>
</reference>
<organism evidence="5 6">
    <name type="scientific">Spirosoma profusum</name>
    <dbReference type="NCBI Taxonomy" id="2771354"/>
    <lineage>
        <taxon>Bacteria</taxon>
        <taxon>Pseudomonadati</taxon>
        <taxon>Bacteroidota</taxon>
        <taxon>Cytophagia</taxon>
        <taxon>Cytophagales</taxon>
        <taxon>Cytophagaceae</taxon>
        <taxon>Spirosoma</taxon>
    </lineage>
</organism>
<gene>
    <name evidence="5" type="ORF">IC229_33520</name>
</gene>
<dbReference type="GO" id="GO:0003700">
    <property type="term" value="F:DNA-binding transcription factor activity"/>
    <property type="evidence" value="ECO:0007669"/>
    <property type="project" value="InterPro"/>
</dbReference>
<evidence type="ECO:0000259" key="4">
    <source>
        <dbReference type="PROSITE" id="PS01124"/>
    </source>
</evidence>
<evidence type="ECO:0000313" key="6">
    <source>
        <dbReference type="Proteomes" id="UP000598820"/>
    </source>
</evidence>
<dbReference type="PANTHER" id="PTHR46796">
    <property type="entry name" value="HTH-TYPE TRANSCRIPTIONAL ACTIVATOR RHAS-RELATED"/>
    <property type="match status" value="1"/>
</dbReference>
<evidence type="ECO:0000313" key="5">
    <source>
        <dbReference type="EMBL" id="MBD2705576.1"/>
    </source>
</evidence>
<dbReference type="InterPro" id="IPR018060">
    <property type="entry name" value="HTH_AraC"/>
</dbReference>
<dbReference type="Pfam" id="PF12833">
    <property type="entry name" value="HTH_18"/>
    <property type="match status" value="1"/>
</dbReference>
<dbReference type="InterPro" id="IPR018062">
    <property type="entry name" value="HTH_AraC-typ_CS"/>
</dbReference>
<evidence type="ECO:0000256" key="1">
    <source>
        <dbReference type="ARBA" id="ARBA00023015"/>
    </source>
</evidence>
<dbReference type="AlphaFoldDB" id="A0A927GAH8"/>
<dbReference type="SUPFAM" id="SSF46689">
    <property type="entry name" value="Homeodomain-like"/>
    <property type="match status" value="2"/>
</dbReference>
<sequence length="267" mass="30269">MVNLQPGQYQGAVSGIMSANGLLIGLTDYVRDQSASFMHTHQNAHLSLGLVGQMVVRRKSHAGLKATIEQFSYVHAGEEHQTSLVSRVGKNINLELEPQFFVRYALTEANFSTLTQTPGASLLMLKLFRELHFADRALIDNIHDLILSTLQPQLNAIRKSPPGWVPLVKQLLSDNWDKELSLDQIASTADLHPVTVSKYFRRYFGCNLGEYRRRLKVERALHLMNSTPESLTEIAYTCGFFDQSHFIRAFRETTGYSPKRFSLRMAR</sequence>
<dbReference type="EMBL" id="JACWZY010000061">
    <property type="protein sequence ID" value="MBD2705576.1"/>
    <property type="molecule type" value="Genomic_DNA"/>
</dbReference>
<dbReference type="Gene3D" id="1.10.10.60">
    <property type="entry name" value="Homeodomain-like"/>
    <property type="match status" value="1"/>
</dbReference>
<dbReference type="InterPro" id="IPR050204">
    <property type="entry name" value="AraC_XylS_family_regulators"/>
</dbReference>
<dbReference type="RefSeq" id="WP_190893145.1">
    <property type="nucleotide sequence ID" value="NZ_JACWZY010000061.1"/>
</dbReference>
<keyword evidence="3" id="KW-0804">Transcription</keyword>
<dbReference type="PRINTS" id="PR00032">
    <property type="entry name" value="HTHARAC"/>
</dbReference>
<name>A0A927GAH8_9BACT</name>
<accession>A0A927GAH8</accession>
<dbReference type="PROSITE" id="PS01124">
    <property type="entry name" value="HTH_ARAC_FAMILY_2"/>
    <property type="match status" value="1"/>
</dbReference>
<keyword evidence="1" id="KW-0805">Transcription regulation</keyword>
<comment type="caution">
    <text evidence="5">The sequence shown here is derived from an EMBL/GenBank/DDBJ whole genome shotgun (WGS) entry which is preliminary data.</text>
</comment>
<protein>
    <submittedName>
        <fullName evidence="5">Helix-turn-helix transcriptional regulator</fullName>
    </submittedName>
</protein>
<proteinExistence type="predicted"/>
<dbReference type="InterPro" id="IPR009057">
    <property type="entry name" value="Homeodomain-like_sf"/>
</dbReference>
<keyword evidence="2" id="KW-0238">DNA-binding</keyword>
<evidence type="ECO:0000256" key="3">
    <source>
        <dbReference type="ARBA" id="ARBA00023163"/>
    </source>
</evidence>
<dbReference type="PANTHER" id="PTHR46796:SF13">
    <property type="entry name" value="HTH-TYPE TRANSCRIPTIONAL ACTIVATOR RHAS"/>
    <property type="match status" value="1"/>
</dbReference>
<dbReference type="GO" id="GO:0043565">
    <property type="term" value="F:sequence-specific DNA binding"/>
    <property type="evidence" value="ECO:0007669"/>
    <property type="project" value="InterPro"/>
</dbReference>
<keyword evidence="6" id="KW-1185">Reference proteome</keyword>
<feature type="domain" description="HTH araC/xylS-type" evidence="4">
    <location>
        <begin position="166"/>
        <end position="264"/>
    </location>
</feature>
<dbReference type="InterPro" id="IPR020449">
    <property type="entry name" value="Tscrpt_reg_AraC-type_HTH"/>
</dbReference>
<dbReference type="PROSITE" id="PS00041">
    <property type="entry name" value="HTH_ARAC_FAMILY_1"/>
    <property type="match status" value="1"/>
</dbReference>
<dbReference type="SMART" id="SM00342">
    <property type="entry name" value="HTH_ARAC"/>
    <property type="match status" value="1"/>
</dbReference>